<dbReference type="Gene3D" id="3.50.50.60">
    <property type="entry name" value="FAD/NAD(P)-binding domain"/>
    <property type="match status" value="1"/>
</dbReference>
<dbReference type="RefSeq" id="WP_129934636.1">
    <property type="nucleotide sequence ID" value="NZ_CAMIPQ010000001.1"/>
</dbReference>
<sequence>MCTTEKHMIVIGAGIMGASIAYHLASRGIKVTVIDKDQPSSGATGSSFGWIHTTVSDDAPDAFLRRASVADWQRLEKEIPELWVNWTGALSYDDESLESQPNENLLQQPEISRLEPAFNNPPRRAYYAVYDGAVDPIDATHALLEKACSLGATLKIQTPVIGFLQNGNHVTGIQTPEGVLNADAVILACGTGITPLLATIGIPLPILASPAILLRFGTEKHLINTLISGHDVEARHARNGDILAAEDYPLSGNTDNVAAETLAAMKSGLDGAASLYLLSQSVGQRPVPEDGCPVIGFVGERPGVYVAVMHPAVTCAATLGRMVSEELISGNNPEIPAIYRPRRIISAPKQP</sequence>
<dbReference type="Proteomes" id="UP000639004">
    <property type="component" value="Unassembled WGS sequence"/>
</dbReference>
<gene>
    <name evidence="3" type="ORF">JEQ07_16085</name>
</gene>
<dbReference type="PANTHER" id="PTHR13847:SF289">
    <property type="entry name" value="GLYCINE OXIDASE"/>
    <property type="match status" value="1"/>
</dbReference>
<name>A0ABS0TUA7_SERPR</name>
<evidence type="ECO:0000313" key="4">
    <source>
        <dbReference type="Proteomes" id="UP000639004"/>
    </source>
</evidence>
<dbReference type="SUPFAM" id="SSF51905">
    <property type="entry name" value="FAD/NAD(P)-binding domain"/>
    <property type="match status" value="1"/>
</dbReference>
<dbReference type="InterPro" id="IPR036188">
    <property type="entry name" value="FAD/NAD-bd_sf"/>
</dbReference>
<dbReference type="InterPro" id="IPR006076">
    <property type="entry name" value="FAD-dep_OxRdtase"/>
</dbReference>
<evidence type="ECO:0000259" key="2">
    <source>
        <dbReference type="Pfam" id="PF01266"/>
    </source>
</evidence>
<reference evidence="3 4" key="1">
    <citation type="submission" date="2020-12" db="EMBL/GenBank/DDBJ databases">
        <title>Enhanced detection system for hospital associated transmission using whole genome sequencing surveillance.</title>
        <authorList>
            <person name="Harrison L.H."/>
            <person name="Van Tyne D."/>
            <person name="Marsh J.W."/>
            <person name="Griffith M.P."/>
            <person name="Snyder D.J."/>
            <person name="Cooper V.S."/>
            <person name="Mustapha M."/>
        </authorList>
    </citation>
    <scope>NUCLEOTIDE SEQUENCE [LARGE SCALE GENOMIC DNA]</scope>
    <source>
        <strain evidence="3 4">SER00238</strain>
    </source>
</reference>
<dbReference type="Pfam" id="PF01266">
    <property type="entry name" value="DAO"/>
    <property type="match status" value="1"/>
</dbReference>
<protein>
    <submittedName>
        <fullName evidence="3">FAD-binding oxidoreductase</fullName>
    </submittedName>
</protein>
<keyword evidence="1" id="KW-0560">Oxidoreductase</keyword>
<keyword evidence="4" id="KW-1185">Reference proteome</keyword>
<dbReference type="PANTHER" id="PTHR13847">
    <property type="entry name" value="SARCOSINE DEHYDROGENASE-RELATED"/>
    <property type="match status" value="1"/>
</dbReference>
<dbReference type="Gene3D" id="3.30.9.10">
    <property type="entry name" value="D-Amino Acid Oxidase, subunit A, domain 2"/>
    <property type="match status" value="1"/>
</dbReference>
<evidence type="ECO:0000256" key="1">
    <source>
        <dbReference type="ARBA" id="ARBA00023002"/>
    </source>
</evidence>
<comment type="caution">
    <text evidence="3">The sequence shown here is derived from an EMBL/GenBank/DDBJ whole genome shotgun (WGS) entry which is preliminary data.</text>
</comment>
<evidence type="ECO:0000313" key="3">
    <source>
        <dbReference type="EMBL" id="MBI6181909.1"/>
    </source>
</evidence>
<proteinExistence type="predicted"/>
<accession>A0ABS0TUA7</accession>
<dbReference type="EMBL" id="JAEHSL010000013">
    <property type="protein sequence ID" value="MBI6181909.1"/>
    <property type="molecule type" value="Genomic_DNA"/>
</dbReference>
<organism evidence="3 4">
    <name type="scientific">Serratia proteamaculans</name>
    <dbReference type="NCBI Taxonomy" id="28151"/>
    <lineage>
        <taxon>Bacteria</taxon>
        <taxon>Pseudomonadati</taxon>
        <taxon>Pseudomonadota</taxon>
        <taxon>Gammaproteobacteria</taxon>
        <taxon>Enterobacterales</taxon>
        <taxon>Yersiniaceae</taxon>
        <taxon>Serratia</taxon>
    </lineage>
</organism>
<feature type="domain" description="FAD dependent oxidoreductase" evidence="2">
    <location>
        <begin position="9"/>
        <end position="325"/>
    </location>
</feature>